<evidence type="ECO:0000313" key="1">
    <source>
        <dbReference type="EMBL" id="JAD21242.1"/>
    </source>
</evidence>
<organism evidence="1">
    <name type="scientific">Arundo donax</name>
    <name type="common">Giant reed</name>
    <name type="synonym">Donax arundinaceus</name>
    <dbReference type="NCBI Taxonomy" id="35708"/>
    <lineage>
        <taxon>Eukaryota</taxon>
        <taxon>Viridiplantae</taxon>
        <taxon>Streptophyta</taxon>
        <taxon>Embryophyta</taxon>
        <taxon>Tracheophyta</taxon>
        <taxon>Spermatophyta</taxon>
        <taxon>Magnoliopsida</taxon>
        <taxon>Liliopsida</taxon>
        <taxon>Poales</taxon>
        <taxon>Poaceae</taxon>
        <taxon>PACMAD clade</taxon>
        <taxon>Arundinoideae</taxon>
        <taxon>Arundineae</taxon>
        <taxon>Arundo</taxon>
    </lineage>
</organism>
<proteinExistence type="predicted"/>
<reference evidence="1" key="2">
    <citation type="journal article" date="2015" name="Data Brief">
        <title>Shoot transcriptome of the giant reed, Arundo donax.</title>
        <authorList>
            <person name="Barrero R.A."/>
            <person name="Guerrero F.D."/>
            <person name="Moolhuijzen P."/>
            <person name="Goolsby J.A."/>
            <person name="Tidwell J."/>
            <person name="Bellgard S.E."/>
            <person name="Bellgard M.I."/>
        </authorList>
    </citation>
    <scope>NUCLEOTIDE SEQUENCE</scope>
    <source>
        <tissue evidence="1">Shoot tissue taken approximately 20 cm above the soil surface</tissue>
    </source>
</reference>
<accession>A0A0A8YDR5</accession>
<name>A0A0A8YDR5_ARUDO</name>
<protein>
    <submittedName>
        <fullName evidence="1">Uncharacterized protein</fullName>
    </submittedName>
</protein>
<reference evidence="1" key="1">
    <citation type="submission" date="2014-09" db="EMBL/GenBank/DDBJ databases">
        <authorList>
            <person name="Magalhaes I.L.F."/>
            <person name="Oliveira U."/>
            <person name="Santos F.R."/>
            <person name="Vidigal T.H.D.A."/>
            <person name="Brescovit A.D."/>
            <person name="Santos A.J."/>
        </authorList>
    </citation>
    <scope>NUCLEOTIDE SEQUENCE</scope>
    <source>
        <tissue evidence="1">Shoot tissue taken approximately 20 cm above the soil surface</tissue>
    </source>
</reference>
<sequence length="57" mass="6408">MNFGDHCAINEMTGCTNSETNALPTSYLKCMFNISYLAVQELENIDNILIHVICEPK</sequence>
<dbReference type="EMBL" id="GBRH01276653">
    <property type="protein sequence ID" value="JAD21242.1"/>
    <property type="molecule type" value="Transcribed_RNA"/>
</dbReference>
<dbReference type="AlphaFoldDB" id="A0A0A8YDR5"/>